<evidence type="ECO:0000313" key="2">
    <source>
        <dbReference type="Proteomes" id="UP000272025"/>
    </source>
</evidence>
<dbReference type="GeneID" id="39580332"/>
<sequence length="70" mass="7015">MDIWIGLPNSAGMGFLGSDGYGGEVDWFASNSTGLSTSLRSVTGVGCGVGGRAKELPGGIAMVAVVYCTL</sequence>
<name>A0A3N2PVB8_SODAK</name>
<evidence type="ECO:0000313" key="1">
    <source>
        <dbReference type="EMBL" id="ROT38424.1"/>
    </source>
</evidence>
<dbReference type="EMBL" id="ML119055">
    <property type="protein sequence ID" value="ROT38424.1"/>
    <property type="molecule type" value="Genomic_DNA"/>
</dbReference>
<accession>A0A3N2PVB8</accession>
<dbReference type="AlphaFoldDB" id="A0A3N2PVB8"/>
<gene>
    <name evidence="1" type="ORF">SODALDRAFT_332994</name>
</gene>
<protein>
    <submittedName>
        <fullName evidence="1">Uncharacterized protein</fullName>
    </submittedName>
</protein>
<organism evidence="1 2">
    <name type="scientific">Sodiomyces alkalinus (strain CBS 110278 / VKM F-3762 / F11)</name>
    <name type="common">Alkaliphilic filamentous fungus</name>
    <dbReference type="NCBI Taxonomy" id="1314773"/>
    <lineage>
        <taxon>Eukaryota</taxon>
        <taxon>Fungi</taxon>
        <taxon>Dikarya</taxon>
        <taxon>Ascomycota</taxon>
        <taxon>Pezizomycotina</taxon>
        <taxon>Sordariomycetes</taxon>
        <taxon>Hypocreomycetidae</taxon>
        <taxon>Glomerellales</taxon>
        <taxon>Plectosphaerellaceae</taxon>
        <taxon>Sodiomyces</taxon>
    </lineage>
</organism>
<reference evidence="1 2" key="1">
    <citation type="journal article" date="2018" name="Mol. Ecol.">
        <title>The obligate alkalophilic soda-lake fungus Sodiomyces alkalinus has shifted to a protein diet.</title>
        <authorList>
            <person name="Grum-Grzhimaylo A.A."/>
            <person name="Falkoski D.L."/>
            <person name="van den Heuvel J."/>
            <person name="Valero-Jimenez C.A."/>
            <person name="Min B."/>
            <person name="Choi I.G."/>
            <person name="Lipzen A."/>
            <person name="Daum C.G."/>
            <person name="Aanen D.K."/>
            <person name="Tsang A."/>
            <person name="Henrissat B."/>
            <person name="Bilanenko E.N."/>
            <person name="de Vries R.P."/>
            <person name="van Kan J.A.L."/>
            <person name="Grigoriev I.V."/>
            <person name="Debets A.J.M."/>
        </authorList>
    </citation>
    <scope>NUCLEOTIDE SEQUENCE [LARGE SCALE GENOMIC DNA]</scope>
    <source>
        <strain evidence="1 2">F11</strain>
    </source>
</reference>
<proteinExistence type="predicted"/>
<dbReference type="RefSeq" id="XP_028466230.1">
    <property type="nucleotide sequence ID" value="XM_028611854.1"/>
</dbReference>
<dbReference type="Proteomes" id="UP000272025">
    <property type="component" value="Unassembled WGS sequence"/>
</dbReference>
<keyword evidence="2" id="KW-1185">Reference proteome</keyword>